<organism evidence="1 2">
    <name type="scientific">Nocardioides aestuarii</name>
    <dbReference type="NCBI Taxonomy" id="252231"/>
    <lineage>
        <taxon>Bacteria</taxon>
        <taxon>Bacillati</taxon>
        <taxon>Actinomycetota</taxon>
        <taxon>Actinomycetes</taxon>
        <taxon>Propionibacteriales</taxon>
        <taxon>Nocardioidaceae</taxon>
        <taxon>Nocardioides</taxon>
    </lineage>
</organism>
<evidence type="ECO:0000313" key="2">
    <source>
        <dbReference type="Proteomes" id="UP001597351"/>
    </source>
</evidence>
<protein>
    <submittedName>
        <fullName evidence="1">Uncharacterized protein</fullName>
    </submittedName>
</protein>
<proteinExistence type="predicted"/>
<name>A0ABW4TM63_9ACTN</name>
<reference evidence="2" key="1">
    <citation type="journal article" date="2019" name="Int. J. Syst. Evol. Microbiol.">
        <title>The Global Catalogue of Microorganisms (GCM) 10K type strain sequencing project: providing services to taxonomists for standard genome sequencing and annotation.</title>
        <authorList>
            <consortium name="The Broad Institute Genomics Platform"/>
            <consortium name="The Broad Institute Genome Sequencing Center for Infectious Disease"/>
            <person name="Wu L."/>
            <person name="Ma J."/>
        </authorList>
    </citation>
    <scope>NUCLEOTIDE SEQUENCE [LARGE SCALE GENOMIC DNA]</scope>
    <source>
        <strain evidence="2">CGMCC 1.12477</strain>
    </source>
</reference>
<gene>
    <name evidence="1" type="ORF">ACFSDE_05215</name>
</gene>
<comment type="caution">
    <text evidence="1">The sequence shown here is derived from an EMBL/GenBank/DDBJ whole genome shotgun (WGS) entry which is preliminary data.</text>
</comment>
<dbReference type="RefSeq" id="WP_343916094.1">
    <property type="nucleotide sequence ID" value="NZ_BAAAJT010000002.1"/>
</dbReference>
<evidence type="ECO:0000313" key="1">
    <source>
        <dbReference type="EMBL" id="MFD1946181.1"/>
    </source>
</evidence>
<dbReference type="EMBL" id="JBHUGD010000003">
    <property type="protein sequence ID" value="MFD1946181.1"/>
    <property type="molecule type" value="Genomic_DNA"/>
</dbReference>
<keyword evidence="2" id="KW-1185">Reference proteome</keyword>
<dbReference type="Proteomes" id="UP001597351">
    <property type="component" value="Unassembled WGS sequence"/>
</dbReference>
<sequence>MVLPVERLLEPCLLRTLAHCYPSATHSAFSPALARLSAESYDPGEIDVTYDAELGGEPAYQLLRRLPDLPATYEYGAGHRGRATIVGIAFHGGSARAEEEQLVDEVLAGFVWN</sequence>
<accession>A0ABW4TM63</accession>